<dbReference type="RefSeq" id="WP_135193832.1">
    <property type="nucleotide sequence ID" value="NZ_SPVH01000002.1"/>
</dbReference>
<evidence type="ECO:0000313" key="2">
    <source>
        <dbReference type="EMBL" id="TFW14447.1"/>
    </source>
</evidence>
<keyword evidence="1" id="KW-0472">Membrane</keyword>
<dbReference type="EMBL" id="SPVH01000002">
    <property type="protein sequence ID" value="TFW14447.1"/>
    <property type="molecule type" value="Genomic_DNA"/>
</dbReference>
<organism evidence="2 3">
    <name type="scientific">Brevundimonas intermedia</name>
    <dbReference type="NCBI Taxonomy" id="74315"/>
    <lineage>
        <taxon>Bacteria</taxon>
        <taxon>Pseudomonadati</taxon>
        <taxon>Pseudomonadota</taxon>
        <taxon>Alphaproteobacteria</taxon>
        <taxon>Caulobacterales</taxon>
        <taxon>Caulobacteraceae</taxon>
        <taxon>Brevundimonas</taxon>
    </lineage>
</organism>
<name>A0A4Y9RYV1_9CAUL</name>
<comment type="caution">
    <text evidence="2">The sequence shown here is derived from an EMBL/GenBank/DDBJ whole genome shotgun (WGS) entry which is preliminary data.</text>
</comment>
<evidence type="ECO:0000313" key="3">
    <source>
        <dbReference type="Proteomes" id="UP000298216"/>
    </source>
</evidence>
<feature type="transmembrane region" description="Helical" evidence="1">
    <location>
        <begin position="36"/>
        <end position="58"/>
    </location>
</feature>
<protein>
    <submittedName>
        <fullName evidence="2">Uncharacterized protein</fullName>
    </submittedName>
</protein>
<keyword evidence="3" id="KW-1185">Reference proteome</keyword>
<sequence length="95" mass="10192">MIDEKDLEIARLRGQLEARQAHQASKGGAAVGTLKVLATLAAVVVGGLVLLVAIGNALPDQTPTPEERAAAIERRCGSSQACVWRELERDARRYN</sequence>
<accession>A0A4Y9RYV1</accession>
<dbReference type="AlphaFoldDB" id="A0A4Y9RYV1"/>
<dbReference type="Proteomes" id="UP000298216">
    <property type="component" value="Unassembled WGS sequence"/>
</dbReference>
<proteinExistence type="predicted"/>
<keyword evidence="1" id="KW-0812">Transmembrane</keyword>
<reference evidence="2 3" key="1">
    <citation type="submission" date="2019-03" db="EMBL/GenBank/DDBJ databases">
        <title>Draft genome of Brevundimonas sp. a heavy metal resistant soil bacteria.</title>
        <authorList>
            <person name="Soto J."/>
        </authorList>
    </citation>
    <scope>NUCLEOTIDE SEQUENCE [LARGE SCALE GENOMIC DNA]</scope>
    <source>
        <strain evidence="2 3">B-10</strain>
    </source>
</reference>
<evidence type="ECO:0000256" key="1">
    <source>
        <dbReference type="SAM" id="Phobius"/>
    </source>
</evidence>
<gene>
    <name evidence="2" type="ORF">EGY25_04440</name>
</gene>
<keyword evidence="1" id="KW-1133">Transmembrane helix</keyword>